<dbReference type="Pfam" id="PF16508">
    <property type="entry name" value="NIBRIN_BRCT_II"/>
    <property type="match status" value="1"/>
</dbReference>
<keyword evidence="11" id="KW-1185">Reference proteome</keyword>
<dbReference type="Gene3D" id="2.60.200.20">
    <property type="match status" value="1"/>
</dbReference>
<dbReference type="EnsemblMetazoa" id="AEPI005193-RA">
    <property type="protein sequence ID" value="AEPI005193-PA"/>
    <property type="gene ID" value="AEPI005193"/>
</dbReference>
<dbReference type="PROSITE" id="PS50006">
    <property type="entry name" value="FHA_DOMAIN"/>
    <property type="match status" value="1"/>
</dbReference>
<dbReference type="STRING" id="199890.A0A182PE38"/>
<dbReference type="InterPro" id="IPR036420">
    <property type="entry name" value="BRCT_dom_sf"/>
</dbReference>
<dbReference type="Gene3D" id="3.40.50.10980">
    <property type="entry name" value="Nibrin, BRCT2 domain"/>
    <property type="match status" value="1"/>
</dbReference>
<evidence type="ECO:0000313" key="10">
    <source>
        <dbReference type="EnsemblMetazoa" id="AEPI005193-PA"/>
    </source>
</evidence>
<proteinExistence type="inferred from homology"/>
<dbReference type="FunFam" id="3.40.50.10980:FF:000001">
    <property type="entry name" value="Nibrin"/>
    <property type="match status" value="1"/>
</dbReference>
<dbReference type="GO" id="GO:0000724">
    <property type="term" value="P:double-strand break repair via homologous recombination"/>
    <property type="evidence" value="ECO:0007669"/>
    <property type="project" value="TreeGrafter"/>
</dbReference>
<dbReference type="PANTHER" id="PTHR12162:SF0">
    <property type="entry name" value="NIBRIN"/>
    <property type="match status" value="1"/>
</dbReference>
<comment type="subcellular location">
    <subcellularLocation>
        <location evidence="2">Chromosome</location>
    </subcellularLocation>
    <subcellularLocation>
        <location evidence="1">Nucleus</location>
    </subcellularLocation>
</comment>
<dbReference type="AlphaFoldDB" id="A0A182PE38"/>
<reference evidence="11" key="1">
    <citation type="submission" date="2013-03" db="EMBL/GenBank/DDBJ databases">
        <title>The Genome Sequence of Anopheles epiroticus epiroticus2.</title>
        <authorList>
            <consortium name="The Broad Institute Genomics Platform"/>
            <person name="Neafsey D.E."/>
            <person name="Howell P."/>
            <person name="Walker B."/>
            <person name="Young S.K."/>
            <person name="Zeng Q."/>
            <person name="Gargeya S."/>
            <person name="Fitzgerald M."/>
            <person name="Haas B."/>
            <person name="Abouelleil A."/>
            <person name="Allen A.W."/>
            <person name="Alvarado L."/>
            <person name="Arachchi H.M."/>
            <person name="Berlin A.M."/>
            <person name="Chapman S.B."/>
            <person name="Gainer-Dewar J."/>
            <person name="Goldberg J."/>
            <person name="Griggs A."/>
            <person name="Gujja S."/>
            <person name="Hansen M."/>
            <person name="Howarth C."/>
            <person name="Imamovic A."/>
            <person name="Ireland A."/>
            <person name="Larimer J."/>
            <person name="McCowan C."/>
            <person name="Murphy C."/>
            <person name="Pearson M."/>
            <person name="Poon T.W."/>
            <person name="Priest M."/>
            <person name="Roberts A."/>
            <person name="Saif S."/>
            <person name="Shea T."/>
            <person name="Sisk P."/>
            <person name="Sykes S."/>
            <person name="Wortman J."/>
            <person name="Nusbaum C."/>
            <person name="Birren B."/>
        </authorList>
    </citation>
    <scope>NUCLEOTIDE SEQUENCE [LARGE SCALE GENOMIC DNA]</scope>
    <source>
        <strain evidence="11">Epiroticus2</strain>
    </source>
</reference>
<dbReference type="GO" id="GO:0003684">
    <property type="term" value="F:damaged DNA binding"/>
    <property type="evidence" value="ECO:0007669"/>
    <property type="project" value="TreeGrafter"/>
</dbReference>
<dbReference type="InterPro" id="IPR032429">
    <property type="entry name" value="Nibrin_BRCT2"/>
</dbReference>
<dbReference type="InterPro" id="IPR043014">
    <property type="entry name" value="Nibrin_BRCT2_sf"/>
</dbReference>
<evidence type="ECO:0000256" key="1">
    <source>
        <dbReference type="ARBA" id="ARBA00004123"/>
    </source>
</evidence>
<name>A0A182PE38_9DIPT</name>
<comment type="similarity">
    <text evidence="7">Belongs to the Nibrin family.</text>
</comment>
<feature type="compositionally biased region" description="Basic and acidic residues" evidence="8">
    <location>
        <begin position="477"/>
        <end position="486"/>
    </location>
</feature>
<protein>
    <recommendedName>
        <fullName evidence="9">FHA domain-containing protein</fullName>
    </recommendedName>
</protein>
<dbReference type="Gene3D" id="3.40.50.10190">
    <property type="entry name" value="BRCT domain"/>
    <property type="match status" value="1"/>
</dbReference>
<feature type="compositionally biased region" description="Low complexity" evidence="8">
    <location>
        <begin position="623"/>
        <end position="632"/>
    </location>
</feature>
<feature type="region of interest" description="Disordered" evidence="8">
    <location>
        <begin position="558"/>
        <end position="642"/>
    </location>
</feature>
<dbReference type="SUPFAM" id="SSF52113">
    <property type="entry name" value="BRCT domain"/>
    <property type="match status" value="1"/>
</dbReference>
<evidence type="ECO:0000256" key="6">
    <source>
        <dbReference type="ARBA" id="ARBA00023242"/>
    </source>
</evidence>
<organism evidence="10 11">
    <name type="scientific">Anopheles epiroticus</name>
    <dbReference type="NCBI Taxonomy" id="199890"/>
    <lineage>
        <taxon>Eukaryota</taxon>
        <taxon>Metazoa</taxon>
        <taxon>Ecdysozoa</taxon>
        <taxon>Arthropoda</taxon>
        <taxon>Hexapoda</taxon>
        <taxon>Insecta</taxon>
        <taxon>Pterygota</taxon>
        <taxon>Neoptera</taxon>
        <taxon>Endopterygota</taxon>
        <taxon>Diptera</taxon>
        <taxon>Nematocera</taxon>
        <taxon>Culicoidea</taxon>
        <taxon>Culicidae</taxon>
        <taxon>Anophelinae</taxon>
        <taxon>Anopheles</taxon>
    </lineage>
</organism>
<dbReference type="InterPro" id="IPR008984">
    <property type="entry name" value="SMAD_FHA_dom_sf"/>
</dbReference>
<dbReference type="Proteomes" id="UP000075885">
    <property type="component" value="Unassembled WGS sequence"/>
</dbReference>
<accession>A0A182PE38</accession>
<feature type="compositionally biased region" description="Polar residues" evidence="8">
    <location>
        <begin position="633"/>
        <end position="642"/>
    </location>
</feature>
<keyword evidence="6" id="KW-0539">Nucleus</keyword>
<keyword evidence="4" id="KW-0227">DNA damage</keyword>
<evidence type="ECO:0000256" key="8">
    <source>
        <dbReference type="SAM" id="MobiDB-lite"/>
    </source>
</evidence>
<dbReference type="InterPro" id="IPR000253">
    <property type="entry name" value="FHA_dom"/>
</dbReference>
<evidence type="ECO:0000256" key="5">
    <source>
        <dbReference type="ARBA" id="ARBA00023204"/>
    </source>
</evidence>
<reference evidence="10" key="2">
    <citation type="submission" date="2020-05" db="UniProtKB">
        <authorList>
            <consortium name="EnsemblMetazoa"/>
        </authorList>
    </citation>
    <scope>IDENTIFICATION</scope>
    <source>
        <strain evidence="10">Epiroticus2</strain>
    </source>
</reference>
<dbReference type="GO" id="GO:0005694">
    <property type="term" value="C:chromosome"/>
    <property type="evidence" value="ECO:0007669"/>
    <property type="project" value="UniProtKB-SubCell"/>
</dbReference>
<evidence type="ECO:0000259" key="9">
    <source>
        <dbReference type="PROSITE" id="PS50006"/>
    </source>
</evidence>
<dbReference type="InterPro" id="IPR040227">
    <property type="entry name" value="Nibrin-rel"/>
</dbReference>
<dbReference type="Pfam" id="PF00498">
    <property type="entry name" value="FHA"/>
    <property type="match status" value="1"/>
</dbReference>
<feature type="compositionally biased region" description="Basic and acidic residues" evidence="8">
    <location>
        <begin position="423"/>
        <end position="442"/>
    </location>
</feature>
<sequence length="783" mass="87848">MSNLLDPARIYFQYCYLHSGMISKEFVYYLVSNTPCHTVGRAGTDLMITGDDSISRNHAMLQPHKDVLKLTDTASRYGSYVNDNINRTVPISKEHPTELKPGDLIRFGRCDSIWTVGKATFRCLTSTLVMDDQLKVTLKKLGAELVPIYTPGLTHLIMPTITVTTKLLHCLVGQVPIVKPDYFHTIERECIGKGKALPSTKDFIPTCSETYIRSEQRNFQPNASRSKLFRGKEFIFLNTAQYNQYENIVKLAGGVCLDAQRDRIAKSRFLNPNVITVKLNLSDSSQSQSQLFDKLSQYIASRGRRIIPDPEIGLAIIHCSTEKYCNPDYSFAFNVEECYSSASTGGETLAKNTEQQTEHLEQDVKRSNGVEINTIPETEPLTEQKAGAVTENKPPPNRNNRNVSMGSTASFLVPNALPITTVPEERRKSKRMQEVEQNRSETNDVDEACRNTVTKRSRRDKSPPKSVCRTSQIDSKLSTEPERNESEINVPETQPTPNPVPSQALQARGFIVVNRDSTEPDTRAPGKDTSKRRAANLHHKLDDEVMFDFDEIIPRKKGRVDKGSEKPTTSVTVTRNRRNVPAEQEDPFCFEEIPTKQQRRVAAAANQHRKDNDTQLNAKAQPSSTPSNASSSRLTVGIQNKSNSGNDSTIGWYKEFIKPIQPSSLGWLSSTMCGLKLTEHCGEQTFDSVKIKSEPLDEIDDPYGLQKDCKKWNKSMENAFAVREVNIKLVSHRPIDVSGQEVSCVALDGGKNFKAFIKKRNYPVQQLVMPTKSVCVRDENQCA</sequence>
<dbReference type="CDD" id="cd22667">
    <property type="entry name" value="FHA_NBN"/>
    <property type="match status" value="1"/>
</dbReference>
<evidence type="ECO:0000313" key="11">
    <source>
        <dbReference type="Proteomes" id="UP000075885"/>
    </source>
</evidence>
<evidence type="ECO:0000256" key="3">
    <source>
        <dbReference type="ARBA" id="ARBA00022454"/>
    </source>
</evidence>
<feature type="region of interest" description="Disordered" evidence="8">
    <location>
        <begin position="375"/>
        <end position="537"/>
    </location>
</feature>
<dbReference type="VEuPathDB" id="VectorBase:AEPI005193"/>
<keyword evidence="3" id="KW-0158">Chromosome</keyword>
<feature type="domain" description="FHA" evidence="9">
    <location>
        <begin position="37"/>
        <end position="86"/>
    </location>
</feature>
<evidence type="ECO:0000256" key="7">
    <source>
        <dbReference type="ARBA" id="ARBA00044757"/>
    </source>
</evidence>
<dbReference type="GO" id="GO:0030870">
    <property type="term" value="C:Mre11 complex"/>
    <property type="evidence" value="ECO:0007669"/>
    <property type="project" value="InterPro"/>
</dbReference>
<dbReference type="SUPFAM" id="SSF49879">
    <property type="entry name" value="SMAD/FHA domain"/>
    <property type="match status" value="1"/>
</dbReference>
<evidence type="ECO:0000256" key="2">
    <source>
        <dbReference type="ARBA" id="ARBA00004286"/>
    </source>
</evidence>
<dbReference type="PANTHER" id="PTHR12162">
    <property type="entry name" value="NIBRIN-RELATED"/>
    <property type="match status" value="1"/>
</dbReference>
<evidence type="ECO:0000256" key="4">
    <source>
        <dbReference type="ARBA" id="ARBA00022763"/>
    </source>
</evidence>
<keyword evidence="5" id="KW-0234">DNA repair</keyword>
<dbReference type="GO" id="GO:0007095">
    <property type="term" value="P:mitotic G2 DNA damage checkpoint signaling"/>
    <property type="evidence" value="ECO:0007669"/>
    <property type="project" value="InterPro"/>
</dbReference>
<feature type="compositionally biased region" description="Basic and acidic residues" evidence="8">
    <location>
        <begin position="516"/>
        <end position="531"/>
    </location>
</feature>